<sequence length="284" mass="30453">MAGAYKNSDVTWTANDGGCNYTGFFISFSGQEKYVETTSSQTTIENIPGCNSTDVIVSFGLPTGEKFGTTAQTVATPKPEPQKTSPFNVVPGFTMDANLFPNKTIIVSYDASPGCGSFTKFTLLFGVEYTNSTRNVPPLVYPISEPKGKIEIGTKNVTDICLTSLLNILYNQATDGENITGLISTFFLPLSELGRDDLYPYEIGSNDVVFHWPTNLTAYDVCGVLPGTTLSIVAAEVTYMVPISNGTITLTNLAPELPTYVDVIDDTLGINLNSILVKKPGSTG</sequence>
<gene>
    <name evidence="2" type="primary">LOC108674976</name>
</gene>
<evidence type="ECO:0000313" key="1">
    <source>
        <dbReference type="Proteomes" id="UP000694843"/>
    </source>
</evidence>
<dbReference type="AlphaFoldDB" id="A0A8B7NXC8"/>
<keyword evidence="1" id="KW-1185">Reference proteome</keyword>
<reference evidence="2" key="1">
    <citation type="submission" date="2025-08" db="UniProtKB">
        <authorList>
            <consortium name="RefSeq"/>
        </authorList>
    </citation>
    <scope>IDENTIFICATION</scope>
    <source>
        <tissue evidence="2">Whole organism</tissue>
    </source>
</reference>
<organism evidence="1 2">
    <name type="scientific">Hyalella azteca</name>
    <name type="common">Amphipod</name>
    <dbReference type="NCBI Taxonomy" id="294128"/>
    <lineage>
        <taxon>Eukaryota</taxon>
        <taxon>Metazoa</taxon>
        <taxon>Ecdysozoa</taxon>
        <taxon>Arthropoda</taxon>
        <taxon>Crustacea</taxon>
        <taxon>Multicrustacea</taxon>
        <taxon>Malacostraca</taxon>
        <taxon>Eumalacostraca</taxon>
        <taxon>Peracarida</taxon>
        <taxon>Amphipoda</taxon>
        <taxon>Senticaudata</taxon>
        <taxon>Talitrida</taxon>
        <taxon>Talitroidea</taxon>
        <taxon>Hyalellidae</taxon>
        <taxon>Hyalella</taxon>
    </lineage>
</organism>
<proteinExistence type="predicted"/>
<dbReference type="RefSeq" id="XP_018018454.1">
    <property type="nucleotide sequence ID" value="XM_018162965.2"/>
</dbReference>
<accession>A0A8B7NXC8</accession>
<name>A0A8B7NXC8_HYAAZ</name>
<dbReference type="GeneID" id="108674976"/>
<dbReference type="KEGG" id="hazt:108674976"/>
<protein>
    <submittedName>
        <fullName evidence="2">Uncharacterized protein LOC108674976</fullName>
    </submittedName>
</protein>
<evidence type="ECO:0000313" key="2">
    <source>
        <dbReference type="RefSeq" id="XP_018018454.1"/>
    </source>
</evidence>
<dbReference type="Proteomes" id="UP000694843">
    <property type="component" value="Unplaced"/>
</dbReference>